<gene>
    <name evidence="6" type="primary">LOC102804371</name>
</gene>
<keyword evidence="2" id="KW-0645">Protease</keyword>
<reference evidence="6" key="1">
    <citation type="submission" date="2025-08" db="UniProtKB">
        <authorList>
            <consortium name="RefSeq"/>
        </authorList>
    </citation>
    <scope>IDENTIFICATION</scope>
    <source>
        <tissue evidence="6">Testes</tissue>
    </source>
</reference>
<keyword evidence="3" id="KW-0378">Hydrolase</keyword>
<dbReference type="GeneID" id="102804371"/>
<dbReference type="PROSITE" id="PS50600">
    <property type="entry name" value="ULP_PROTEASE"/>
    <property type="match status" value="1"/>
</dbReference>
<evidence type="ECO:0000259" key="4">
    <source>
        <dbReference type="PROSITE" id="PS50600"/>
    </source>
</evidence>
<accession>A0ABM0MD74</accession>
<evidence type="ECO:0000313" key="6">
    <source>
        <dbReference type="RefSeq" id="XP_006817965.1"/>
    </source>
</evidence>
<evidence type="ECO:0000313" key="5">
    <source>
        <dbReference type="Proteomes" id="UP000694865"/>
    </source>
</evidence>
<comment type="similarity">
    <text evidence="1">Belongs to the peptidase C48 family.</text>
</comment>
<evidence type="ECO:0000256" key="3">
    <source>
        <dbReference type="ARBA" id="ARBA00022801"/>
    </source>
</evidence>
<organism evidence="5 6">
    <name type="scientific">Saccoglossus kowalevskii</name>
    <name type="common">Acorn worm</name>
    <dbReference type="NCBI Taxonomy" id="10224"/>
    <lineage>
        <taxon>Eukaryota</taxon>
        <taxon>Metazoa</taxon>
        <taxon>Hemichordata</taxon>
        <taxon>Enteropneusta</taxon>
        <taxon>Harrimaniidae</taxon>
        <taxon>Saccoglossus</taxon>
    </lineage>
</organism>
<dbReference type="RefSeq" id="XP_006817965.1">
    <property type="nucleotide sequence ID" value="XM_006817902.1"/>
</dbReference>
<dbReference type="SUPFAM" id="SSF54001">
    <property type="entry name" value="Cysteine proteinases"/>
    <property type="match status" value="1"/>
</dbReference>
<dbReference type="Proteomes" id="UP000694865">
    <property type="component" value="Unplaced"/>
</dbReference>
<sequence length="339" mass="38858">MRVSSKSSVEQLLDELVKAKVIEDYCVSVYNAQSQKLKLRDKVGKCLKDGQRVIVNTIGSPACLIKNAVHSTEPTFTIRSTSRRKTVKKQKSNNKIEHSKTVISEPKIVDHETENAGIEDDVGHPIRKVRSRRKKNTDGPRFEQKSAAGIDSQQKLAPVCDGLYDTNLHNDVGSSDDDVVIVKMTGEKDISKKKLISNIKVYLRRHQHLSKIDVNYVIAEMQRIFERDLSDRYNLIESIVHNLLDNPTTWLEEDQRMTAYAAVVGSYQLSSEDLHTLHGSNWLNDNVINAYNQLLMSRQRDVFIFPTYFYTKLKKHGYDSVKKWVKKVAYYYITVLPNV</sequence>
<proteinExistence type="inferred from homology"/>
<evidence type="ECO:0000256" key="2">
    <source>
        <dbReference type="ARBA" id="ARBA00022670"/>
    </source>
</evidence>
<dbReference type="InterPro" id="IPR003653">
    <property type="entry name" value="Peptidase_C48_C"/>
</dbReference>
<protein>
    <submittedName>
        <fullName evidence="6">Ubiquitin-like-specific protease 1-like</fullName>
    </submittedName>
</protein>
<dbReference type="InterPro" id="IPR038765">
    <property type="entry name" value="Papain-like_cys_pep_sf"/>
</dbReference>
<evidence type="ECO:0000256" key="1">
    <source>
        <dbReference type="ARBA" id="ARBA00005234"/>
    </source>
</evidence>
<name>A0ABM0MD74_SACKO</name>
<dbReference type="Gene3D" id="3.30.310.130">
    <property type="entry name" value="Ubiquitin-related"/>
    <property type="match status" value="1"/>
</dbReference>
<dbReference type="Gene3D" id="1.10.418.20">
    <property type="match status" value="1"/>
</dbReference>
<feature type="domain" description="Ubiquitin-like protease family profile" evidence="4">
    <location>
        <begin position="267"/>
        <end position="339"/>
    </location>
</feature>
<keyword evidence="5" id="KW-1185">Reference proteome</keyword>